<dbReference type="AlphaFoldDB" id="A0A813GFF4"/>
<reference evidence="1" key="1">
    <citation type="submission" date="2021-02" db="EMBL/GenBank/DDBJ databases">
        <authorList>
            <person name="Dougan E. K."/>
            <person name="Rhodes N."/>
            <person name="Thang M."/>
            <person name="Chan C."/>
        </authorList>
    </citation>
    <scope>NUCLEOTIDE SEQUENCE</scope>
</reference>
<proteinExistence type="predicted"/>
<accession>A0A813GFF4</accession>
<protein>
    <submittedName>
        <fullName evidence="1">Uncharacterized protein</fullName>
    </submittedName>
</protein>
<name>A0A813GFF4_POLGL</name>
<evidence type="ECO:0000313" key="2">
    <source>
        <dbReference type="Proteomes" id="UP000654075"/>
    </source>
</evidence>
<keyword evidence="2" id="KW-1185">Reference proteome</keyword>
<dbReference type="Proteomes" id="UP000654075">
    <property type="component" value="Unassembled WGS sequence"/>
</dbReference>
<evidence type="ECO:0000313" key="1">
    <source>
        <dbReference type="EMBL" id="CAE8625898.1"/>
    </source>
</evidence>
<gene>
    <name evidence="1" type="ORF">PGLA1383_LOCUS42877</name>
</gene>
<comment type="caution">
    <text evidence="1">The sequence shown here is derived from an EMBL/GenBank/DDBJ whole genome shotgun (WGS) entry which is preliminary data.</text>
</comment>
<dbReference type="EMBL" id="CAJNNV010028840">
    <property type="protein sequence ID" value="CAE8625898.1"/>
    <property type="molecule type" value="Genomic_DNA"/>
</dbReference>
<organism evidence="1 2">
    <name type="scientific">Polarella glacialis</name>
    <name type="common">Dinoflagellate</name>
    <dbReference type="NCBI Taxonomy" id="89957"/>
    <lineage>
        <taxon>Eukaryota</taxon>
        <taxon>Sar</taxon>
        <taxon>Alveolata</taxon>
        <taxon>Dinophyceae</taxon>
        <taxon>Suessiales</taxon>
        <taxon>Suessiaceae</taxon>
        <taxon>Polarella</taxon>
    </lineage>
</organism>
<sequence length="169" mass="18112">MDLSGLPWLDFTRTNTLVMQKKTSGEPGKDLLCSLSAAHKLRRPDARQASRHEVANNSHKLLGKIHGEFRGHLCGQFAAGFLATASAAAILPARFAASFTAEVVSDFTARFHATAASVAAKFTTRGGRRGRTSLARTQPHSHVDDDSILRTALKVISGKGSEDHPPLGK</sequence>